<gene>
    <name evidence="5" type="primary">menE</name>
    <name evidence="5" type="ORF">C1752_03534</name>
</gene>
<evidence type="ECO:0000256" key="2">
    <source>
        <dbReference type="ARBA" id="ARBA00022598"/>
    </source>
</evidence>
<dbReference type="Pfam" id="PF00501">
    <property type="entry name" value="AMP-binding"/>
    <property type="match status" value="1"/>
</dbReference>
<dbReference type="PANTHER" id="PTHR43201">
    <property type="entry name" value="ACYL-COA SYNTHETASE"/>
    <property type="match status" value="1"/>
</dbReference>
<feature type="domain" description="AMP-dependent synthetase/ligase" evidence="3">
    <location>
        <begin position="117"/>
        <end position="330"/>
    </location>
</feature>
<keyword evidence="6" id="KW-1185">Reference proteome</keyword>
<evidence type="ECO:0000256" key="1">
    <source>
        <dbReference type="ARBA" id="ARBA00006432"/>
    </source>
</evidence>
<dbReference type="InterPro" id="IPR000873">
    <property type="entry name" value="AMP-dep_synth/lig_dom"/>
</dbReference>
<comment type="similarity">
    <text evidence="1">Belongs to the ATP-dependent AMP-binding enzyme family.</text>
</comment>
<dbReference type="AlphaFoldDB" id="A0A2W1JW94"/>
<evidence type="ECO:0000259" key="3">
    <source>
        <dbReference type="Pfam" id="PF00501"/>
    </source>
</evidence>
<dbReference type="InterPro" id="IPR025110">
    <property type="entry name" value="AMP-bd_C"/>
</dbReference>
<dbReference type="PANTHER" id="PTHR43201:SF5">
    <property type="entry name" value="MEDIUM-CHAIN ACYL-COA LIGASE ACSF2, MITOCHONDRIAL"/>
    <property type="match status" value="1"/>
</dbReference>
<dbReference type="Gene3D" id="3.30.300.30">
    <property type="match status" value="1"/>
</dbReference>
<protein>
    <submittedName>
        <fullName evidence="5">2-succinylbenzoate--CoA ligase</fullName>
        <ecNumber evidence="5">6.2.1.26</ecNumber>
    </submittedName>
</protein>
<sequence>MEHSSATDYFQKRLHEQWLLGIDGWTVRTQARLHQLSSLTQAGTHPRILLNLQDPLEFLAAFMAACITESPVFLGNPSWSRADWEQVIALSQPHIIWDAAGQTFTENPFTPHQKSWIMVPTGGSSGKIRFAIHTWSTLMASVQGCQQYFESPTINSCCTLPLHHVSGLMQFLRSFTTGGRLAILPFDDFLNGVSSNPALAAFLDSQSQEVQAFFLSLVPTQLQRLLQRPERLPWLARFQTVLLGGAPAWPELLNAARKHKVRLAPTYGMTETASQVATLKPDDFLAGHYSSGQVLPHAQVLAQDDDQRFLPRNQTGRIAIQSQSLCLGYYPERFANPETFVTDDLGYLCDEQPSACRQEQDAHISGKTPHLHVVGRDSRKIISGGENIFPEEVEAAIRATGLVKDVYVTGAPDSEWGEVAIALYVPITPSRSVLEIQAALQNTLSKLKYPKRWIAVEQIPRNAQGKVSQMQVAMEVRSHLSNGG</sequence>
<dbReference type="InterPro" id="IPR042099">
    <property type="entry name" value="ANL_N_sf"/>
</dbReference>
<dbReference type="EC" id="6.2.1.26" evidence="5"/>
<accession>A0A2W1JW94</accession>
<evidence type="ECO:0000259" key="4">
    <source>
        <dbReference type="Pfam" id="PF13193"/>
    </source>
</evidence>
<keyword evidence="2 5" id="KW-0436">Ligase</keyword>
<evidence type="ECO:0000313" key="5">
    <source>
        <dbReference type="EMBL" id="PZD72697.1"/>
    </source>
</evidence>
<dbReference type="GO" id="GO:0031956">
    <property type="term" value="F:medium-chain fatty acid-CoA ligase activity"/>
    <property type="evidence" value="ECO:0007669"/>
    <property type="project" value="TreeGrafter"/>
</dbReference>
<dbReference type="RefSeq" id="WP_110986965.1">
    <property type="nucleotide sequence ID" value="NZ_CAWNWM010000009.1"/>
</dbReference>
<evidence type="ECO:0000313" key="6">
    <source>
        <dbReference type="Proteomes" id="UP000248857"/>
    </source>
</evidence>
<dbReference type="GO" id="GO:0008756">
    <property type="term" value="F:o-succinylbenzoate-CoA ligase activity"/>
    <property type="evidence" value="ECO:0007669"/>
    <property type="project" value="UniProtKB-EC"/>
</dbReference>
<comment type="caution">
    <text evidence="5">The sequence shown here is derived from an EMBL/GenBank/DDBJ whole genome shotgun (WGS) entry which is preliminary data.</text>
</comment>
<dbReference type="Proteomes" id="UP000248857">
    <property type="component" value="Unassembled WGS sequence"/>
</dbReference>
<dbReference type="GO" id="GO:0006631">
    <property type="term" value="P:fatty acid metabolic process"/>
    <property type="evidence" value="ECO:0007669"/>
    <property type="project" value="TreeGrafter"/>
</dbReference>
<dbReference type="Gene3D" id="3.40.50.12780">
    <property type="entry name" value="N-terminal domain of ligase-like"/>
    <property type="match status" value="1"/>
</dbReference>
<organism evidence="5 6">
    <name type="scientific">Acaryochloris thomasi RCC1774</name>
    <dbReference type="NCBI Taxonomy" id="1764569"/>
    <lineage>
        <taxon>Bacteria</taxon>
        <taxon>Bacillati</taxon>
        <taxon>Cyanobacteriota</taxon>
        <taxon>Cyanophyceae</taxon>
        <taxon>Acaryochloridales</taxon>
        <taxon>Acaryochloridaceae</taxon>
        <taxon>Acaryochloris</taxon>
        <taxon>Acaryochloris thomasi</taxon>
    </lineage>
</organism>
<dbReference type="InterPro" id="IPR045851">
    <property type="entry name" value="AMP-bd_C_sf"/>
</dbReference>
<dbReference type="SUPFAM" id="SSF56801">
    <property type="entry name" value="Acetyl-CoA synthetase-like"/>
    <property type="match status" value="1"/>
</dbReference>
<dbReference type="OrthoDB" id="9765680at2"/>
<name>A0A2W1JW94_9CYAN</name>
<dbReference type="Pfam" id="PF13193">
    <property type="entry name" value="AMP-binding_C"/>
    <property type="match status" value="1"/>
</dbReference>
<dbReference type="EMBL" id="PQWO01000009">
    <property type="protein sequence ID" value="PZD72697.1"/>
    <property type="molecule type" value="Genomic_DNA"/>
</dbReference>
<reference evidence="5 6" key="1">
    <citation type="journal article" date="2018" name="Sci. Rep.">
        <title>A novel species of the marine cyanobacterium Acaryochloris with a unique pigment content and lifestyle.</title>
        <authorList>
            <person name="Partensky F."/>
            <person name="Six C."/>
            <person name="Ratin M."/>
            <person name="Garczarek L."/>
            <person name="Vaulot D."/>
            <person name="Probert I."/>
            <person name="Calteau A."/>
            <person name="Gourvil P."/>
            <person name="Marie D."/>
            <person name="Grebert T."/>
            <person name="Bouchier C."/>
            <person name="Le Panse S."/>
            <person name="Gachenot M."/>
            <person name="Rodriguez F."/>
            <person name="Garrido J.L."/>
        </authorList>
    </citation>
    <scope>NUCLEOTIDE SEQUENCE [LARGE SCALE GENOMIC DNA]</scope>
    <source>
        <strain evidence="5 6">RCC1774</strain>
    </source>
</reference>
<proteinExistence type="inferred from homology"/>
<feature type="domain" description="AMP-binding enzyme C-terminal" evidence="4">
    <location>
        <begin position="392"/>
        <end position="466"/>
    </location>
</feature>